<gene>
    <name evidence="1" type="ORF">MM415A02634_0006</name>
</gene>
<dbReference type="EMBL" id="MT141972">
    <property type="protein sequence ID" value="QJA72705.1"/>
    <property type="molecule type" value="Genomic_DNA"/>
</dbReference>
<organism evidence="1">
    <name type="scientific">viral metagenome</name>
    <dbReference type="NCBI Taxonomy" id="1070528"/>
    <lineage>
        <taxon>unclassified sequences</taxon>
        <taxon>metagenomes</taxon>
        <taxon>organismal metagenomes</taxon>
    </lineage>
</organism>
<name>A0A6M3JVA2_9ZZZZ</name>
<protein>
    <submittedName>
        <fullName evidence="1">Uncharacterized protein</fullName>
    </submittedName>
</protein>
<proteinExistence type="predicted"/>
<accession>A0A6M3JVA2</accession>
<evidence type="ECO:0000313" key="1">
    <source>
        <dbReference type="EMBL" id="QJA72705.1"/>
    </source>
</evidence>
<sequence>MTQTWFGSPPDLCELCKEPFASVFYDARINHAPPHLRGKWALLCRKCFIATEGRLGLNYGQEYDLQTLKKLRG</sequence>
<reference evidence="1" key="1">
    <citation type="submission" date="2020-03" db="EMBL/GenBank/DDBJ databases">
        <title>The deep terrestrial virosphere.</title>
        <authorList>
            <person name="Holmfeldt K."/>
            <person name="Nilsson E."/>
            <person name="Simone D."/>
            <person name="Lopez-Fernandez M."/>
            <person name="Wu X."/>
            <person name="de Brujin I."/>
            <person name="Lundin D."/>
            <person name="Andersson A."/>
            <person name="Bertilsson S."/>
            <person name="Dopson M."/>
        </authorList>
    </citation>
    <scope>NUCLEOTIDE SEQUENCE</scope>
    <source>
        <strain evidence="1">MM415A02634</strain>
    </source>
</reference>
<dbReference type="AlphaFoldDB" id="A0A6M3JVA2"/>